<dbReference type="NCBIfam" id="TIGR02937">
    <property type="entry name" value="sigma70-ECF"/>
    <property type="match status" value="1"/>
</dbReference>
<evidence type="ECO:0000313" key="10">
    <source>
        <dbReference type="Proteomes" id="UP000321234"/>
    </source>
</evidence>
<protein>
    <submittedName>
        <fullName evidence="9">SigB/SigF/SigG family RNA polymerase sigma factor</fullName>
    </submittedName>
</protein>
<proteinExistence type="predicted"/>
<evidence type="ECO:0000256" key="2">
    <source>
        <dbReference type="ARBA" id="ARBA00023082"/>
    </source>
</evidence>
<dbReference type="PANTHER" id="PTHR30385:SF4">
    <property type="entry name" value="RNA POLYMERASE SIGMA-E FACTOR"/>
    <property type="match status" value="1"/>
</dbReference>
<evidence type="ECO:0000256" key="1">
    <source>
        <dbReference type="ARBA" id="ARBA00023015"/>
    </source>
</evidence>
<evidence type="ECO:0000256" key="3">
    <source>
        <dbReference type="ARBA" id="ARBA00023125"/>
    </source>
</evidence>
<keyword evidence="1" id="KW-0805">Transcription regulation</keyword>
<evidence type="ECO:0000259" key="7">
    <source>
        <dbReference type="Pfam" id="PF04542"/>
    </source>
</evidence>
<name>A0A5C8ZDZ2_9ACTN</name>
<dbReference type="GO" id="GO:0006352">
    <property type="term" value="P:DNA-templated transcription initiation"/>
    <property type="evidence" value="ECO:0007669"/>
    <property type="project" value="InterPro"/>
</dbReference>
<feature type="domain" description="RNA polymerase sigma-70 region 4" evidence="8">
    <location>
        <begin position="279"/>
        <end position="327"/>
    </location>
</feature>
<dbReference type="CDD" id="cd06171">
    <property type="entry name" value="Sigma70_r4"/>
    <property type="match status" value="1"/>
</dbReference>
<evidence type="ECO:0000313" key="9">
    <source>
        <dbReference type="EMBL" id="TXR55136.1"/>
    </source>
</evidence>
<dbReference type="Pfam" id="PF04542">
    <property type="entry name" value="Sigma70_r2"/>
    <property type="match status" value="1"/>
</dbReference>
<dbReference type="EMBL" id="VKAC01000010">
    <property type="protein sequence ID" value="TXR55136.1"/>
    <property type="molecule type" value="Genomic_DNA"/>
</dbReference>
<organism evidence="9 10">
    <name type="scientific">Quadrisphaera setariae</name>
    <dbReference type="NCBI Taxonomy" id="2593304"/>
    <lineage>
        <taxon>Bacteria</taxon>
        <taxon>Bacillati</taxon>
        <taxon>Actinomycetota</taxon>
        <taxon>Actinomycetes</taxon>
        <taxon>Kineosporiales</taxon>
        <taxon>Kineosporiaceae</taxon>
        <taxon>Quadrisphaera</taxon>
    </lineage>
</organism>
<dbReference type="NCBIfam" id="TIGR02980">
    <property type="entry name" value="SigBFG"/>
    <property type="match status" value="1"/>
</dbReference>
<dbReference type="Pfam" id="PF04545">
    <property type="entry name" value="Sigma70_r4"/>
    <property type="match status" value="1"/>
</dbReference>
<dbReference type="InterPro" id="IPR013324">
    <property type="entry name" value="RNA_pol_sigma_r3/r4-like"/>
</dbReference>
<dbReference type="PRINTS" id="PR00046">
    <property type="entry name" value="SIGMA70FCT"/>
</dbReference>
<comment type="caution">
    <text evidence="9">The sequence shown here is derived from an EMBL/GenBank/DDBJ whole genome shotgun (WGS) entry which is preliminary data.</text>
</comment>
<dbReference type="InterPro" id="IPR013325">
    <property type="entry name" value="RNA_pol_sigma_r2"/>
</dbReference>
<keyword evidence="10" id="KW-1185">Reference proteome</keyword>
<dbReference type="GO" id="GO:0016987">
    <property type="term" value="F:sigma factor activity"/>
    <property type="evidence" value="ECO:0007669"/>
    <property type="project" value="UniProtKB-KW"/>
</dbReference>
<keyword evidence="4" id="KW-0804">Transcription</keyword>
<dbReference type="AlphaFoldDB" id="A0A5C8ZDZ2"/>
<dbReference type="InterPro" id="IPR014284">
    <property type="entry name" value="RNA_pol_sigma-70_dom"/>
</dbReference>
<keyword evidence="3" id="KW-0238">DNA-binding</keyword>
<evidence type="ECO:0000256" key="4">
    <source>
        <dbReference type="ARBA" id="ARBA00023163"/>
    </source>
</evidence>
<dbReference type="Proteomes" id="UP000321234">
    <property type="component" value="Unassembled WGS sequence"/>
</dbReference>
<dbReference type="SUPFAM" id="SSF88946">
    <property type="entry name" value="Sigma2 domain of RNA polymerase sigma factors"/>
    <property type="match status" value="1"/>
</dbReference>
<dbReference type="Gene3D" id="1.20.120.1810">
    <property type="match status" value="1"/>
</dbReference>
<dbReference type="Pfam" id="PF04539">
    <property type="entry name" value="Sigma70_r3"/>
    <property type="match status" value="1"/>
</dbReference>
<sequence>MCPAYHRRGVPTTPVEPLLARLAGGAGRCCAGPRPGARDRWPSGPPPSGRSLGDRARAANDARAQEPSMTASVDAPAARPEGAGSAREQATEDLLLRASTAGPAERARLLDEVVVLNLPVARALAARFRDRGELQDDLVQVASLALVKAAQGYQPGKGRGFLPYAVPTITGELRRHFRDRQWGVRPPRRLQELRLSLGAAAAELTQKIGRAPTVPQLAEHLGVDQEEVIEALAAAQDYHLASLDAPMDGEADGTPLGATLGGDDGAIDRLVDHVSVAPLLASLPERDRRILSLRFFRGWTQSQIAADIGVTQMQVSRLLARTLERLRTQLEDAEAEAA</sequence>
<dbReference type="InterPro" id="IPR000943">
    <property type="entry name" value="RNA_pol_sigma70"/>
</dbReference>
<feature type="domain" description="RNA polymerase sigma-70 region 3" evidence="6">
    <location>
        <begin position="197"/>
        <end position="252"/>
    </location>
</feature>
<evidence type="ECO:0000259" key="6">
    <source>
        <dbReference type="Pfam" id="PF04539"/>
    </source>
</evidence>
<reference evidence="9 10" key="1">
    <citation type="submission" date="2019-07" db="EMBL/GenBank/DDBJ databases">
        <title>Quadrisphaera sp. strain DD2A genome sequencing and assembly.</title>
        <authorList>
            <person name="Kim I."/>
        </authorList>
    </citation>
    <scope>NUCLEOTIDE SEQUENCE [LARGE SCALE GENOMIC DNA]</scope>
    <source>
        <strain evidence="9 10">DD2A</strain>
    </source>
</reference>
<feature type="compositionally biased region" description="Basic and acidic residues" evidence="5">
    <location>
        <begin position="52"/>
        <end position="64"/>
    </location>
</feature>
<dbReference type="InterPro" id="IPR007630">
    <property type="entry name" value="RNA_pol_sigma70_r4"/>
</dbReference>
<dbReference type="SUPFAM" id="SSF88659">
    <property type="entry name" value="Sigma3 and sigma4 domains of RNA polymerase sigma factors"/>
    <property type="match status" value="2"/>
</dbReference>
<dbReference type="InterPro" id="IPR007627">
    <property type="entry name" value="RNA_pol_sigma70_r2"/>
</dbReference>
<dbReference type="OrthoDB" id="9804285at2"/>
<gene>
    <name evidence="9" type="ORF">FMM08_16790</name>
</gene>
<evidence type="ECO:0000256" key="5">
    <source>
        <dbReference type="SAM" id="MobiDB-lite"/>
    </source>
</evidence>
<dbReference type="PANTHER" id="PTHR30385">
    <property type="entry name" value="SIGMA FACTOR F FLAGELLAR"/>
    <property type="match status" value="1"/>
</dbReference>
<feature type="domain" description="RNA polymerase sigma-70 region 2" evidence="7">
    <location>
        <begin position="117"/>
        <end position="182"/>
    </location>
</feature>
<dbReference type="GO" id="GO:0003677">
    <property type="term" value="F:DNA binding"/>
    <property type="evidence" value="ECO:0007669"/>
    <property type="project" value="UniProtKB-KW"/>
</dbReference>
<keyword evidence="2" id="KW-0731">Sigma factor</keyword>
<dbReference type="InterPro" id="IPR014322">
    <property type="entry name" value="RNA_pol_sigma-B/F/G"/>
</dbReference>
<dbReference type="InterPro" id="IPR036388">
    <property type="entry name" value="WH-like_DNA-bd_sf"/>
</dbReference>
<dbReference type="InterPro" id="IPR007624">
    <property type="entry name" value="RNA_pol_sigma70_r3"/>
</dbReference>
<feature type="region of interest" description="Disordered" evidence="5">
    <location>
        <begin position="30"/>
        <end position="88"/>
    </location>
</feature>
<evidence type="ECO:0000259" key="8">
    <source>
        <dbReference type="Pfam" id="PF04545"/>
    </source>
</evidence>
<dbReference type="Gene3D" id="1.10.10.10">
    <property type="entry name" value="Winged helix-like DNA-binding domain superfamily/Winged helix DNA-binding domain"/>
    <property type="match status" value="2"/>
</dbReference>
<accession>A0A5C8ZDZ2</accession>